<feature type="transmembrane region" description="Helical" evidence="13">
    <location>
        <begin position="544"/>
        <end position="570"/>
    </location>
</feature>
<keyword evidence="10 12" id="KW-0739">Sodium transport</keyword>
<evidence type="ECO:0000256" key="1">
    <source>
        <dbReference type="ARBA" id="ARBA00004141"/>
    </source>
</evidence>
<comment type="subcellular location">
    <subcellularLocation>
        <location evidence="1">Membrane</location>
        <topology evidence="1">Multi-pass membrane protein</topology>
    </subcellularLocation>
</comment>
<keyword evidence="7" id="KW-0915">Sodium</keyword>
<comment type="caution">
    <text evidence="14">The sequence shown here is derived from an EMBL/GenBank/DDBJ whole genome shotgun (WGS) entry which is preliminary data.</text>
</comment>
<evidence type="ECO:0000256" key="6">
    <source>
        <dbReference type="ARBA" id="ARBA00022989"/>
    </source>
</evidence>
<evidence type="ECO:0000256" key="4">
    <source>
        <dbReference type="ARBA" id="ARBA00022461"/>
    </source>
</evidence>
<name>A0A1W5C9C1_ANOGA</name>
<evidence type="ECO:0000313" key="14">
    <source>
        <dbReference type="EMBL" id="EAU77465.2"/>
    </source>
</evidence>
<dbReference type="VEuPathDB" id="VectorBase:AGAP029938"/>
<reference evidence="14" key="3">
    <citation type="journal article" date="2004" name="Trends Parasitol.">
        <title>The Anopheles gambiae genome: an update.</title>
        <authorList>
            <person name="Mongin E."/>
            <person name="Louis C."/>
            <person name="Holt R.A."/>
            <person name="Birney E."/>
            <person name="Collins F.H."/>
        </authorList>
    </citation>
    <scope>NUCLEOTIDE SEQUENCE</scope>
    <source>
        <strain evidence="14">PEST</strain>
    </source>
</reference>
<protein>
    <submittedName>
        <fullName evidence="14">AGAP010967-PA</fullName>
    </submittedName>
</protein>
<dbReference type="VEuPathDB" id="VectorBase:AGAP028703"/>
<dbReference type="GO" id="GO:0016020">
    <property type="term" value="C:membrane"/>
    <property type="evidence" value="ECO:0007669"/>
    <property type="project" value="UniProtKB-SubCell"/>
</dbReference>
<dbReference type="PROSITE" id="PS01206">
    <property type="entry name" value="ASC"/>
    <property type="match status" value="1"/>
</dbReference>
<dbReference type="PANTHER" id="PTHR11690:SF288">
    <property type="entry name" value="AMILORIDE-SENSITIVE NA+ CHANNEL-RELATED"/>
    <property type="match status" value="1"/>
</dbReference>
<evidence type="ECO:0000256" key="13">
    <source>
        <dbReference type="SAM" id="Phobius"/>
    </source>
</evidence>
<dbReference type="PANTHER" id="PTHR11690">
    <property type="entry name" value="AMILORIDE-SENSITIVE SODIUM CHANNEL-RELATED"/>
    <property type="match status" value="1"/>
</dbReference>
<evidence type="ECO:0000256" key="9">
    <source>
        <dbReference type="ARBA" id="ARBA00023136"/>
    </source>
</evidence>
<dbReference type="EMBL" id="AAAB01008823">
    <property type="protein sequence ID" value="EAU77465.2"/>
    <property type="molecule type" value="Genomic_DNA"/>
</dbReference>
<keyword evidence="6 13" id="KW-1133">Transmembrane helix</keyword>
<keyword evidence="11 12" id="KW-0407">Ion channel</keyword>
<gene>
    <name evidence="14" type="ORF">AgaP_AGAP010967</name>
</gene>
<dbReference type="InterPro" id="IPR020903">
    <property type="entry name" value="ENaC_CS"/>
</dbReference>
<evidence type="ECO:0000256" key="8">
    <source>
        <dbReference type="ARBA" id="ARBA00023065"/>
    </source>
</evidence>
<evidence type="ECO:0000256" key="10">
    <source>
        <dbReference type="ARBA" id="ARBA00023201"/>
    </source>
</evidence>
<keyword evidence="4 12" id="KW-0894">Sodium channel</keyword>
<dbReference type="Gene3D" id="1.10.287.770">
    <property type="entry name" value="YojJ-like"/>
    <property type="match status" value="1"/>
</dbReference>
<feature type="transmembrane region" description="Helical" evidence="13">
    <location>
        <begin position="129"/>
        <end position="146"/>
    </location>
</feature>
<keyword evidence="9 13" id="KW-0472">Membrane</keyword>
<dbReference type="AlphaFoldDB" id="A0A1W5C9C1"/>
<organism evidence="14">
    <name type="scientific">Anopheles gambiae</name>
    <name type="common">African malaria mosquito</name>
    <dbReference type="NCBI Taxonomy" id="7165"/>
    <lineage>
        <taxon>Eukaryota</taxon>
        <taxon>Metazoa</taxon>
        <taxon>Ecdysozoa</taxon>
        <taxon>Arthropoda</taxon>
        <taxon>Hexapoda</taxon>
        <taxon>Insecta</taxon>
        <taxon>Pterygota</taxon>
        <taxon>Neoptera</taxon>
        <taxon>Endopterygota</taxon>
        <taxon>Diptera</taxon>
        <taxon>Nematocera</taxon>
        <taxon>Culicoidea</taxon>
        <taxon>Culicidae</taxon>
        <taxon>Anophelinae</taxon>
        <taxon>Anopheles</taxon>
    </lineage>
</organism>
<evidence type="ECO:0000256" key="2">
    <source>
        <dbReference type="ARBA" id="ARBA00007193"/>
    </source>
</evidence>
<dbReference type="VEuPathDB" id="VectorBase:AGAMI1_010571"/>
<accession>A0A1W5C9C1</accession>
<reference evidence="14" key="5">
    <citation type="submission" date="2011-05" db="EMBL/GenBank/DDBJ databases">
        <authorList>
            <consortium name="VectorBase"/>
        </authorList>
    </citation>
    <scope>NUCLEOTIDE SEQUENCE</scope>
    <source>
        <strain evidence="14">PEST</strain>
    </source>
</reference>
<dbReference type="GO" id="GO:0005272">
    <property type="term" value="F:sodium channel activity"/>
    <property type="evidence" value="ECO:0007669"/>
    <property type="project" value="UniProtKB-KW"/>
</dbReference>
<dbReference type="eggNOG" id="KOG4294">
    <property type="taxonomic scope" value="Eukaryota"/>
</dbReference>
<keyword evidence="8 12" id="KW-0406">Ion transport</keyword>
<reference evidence="14" key="2">
    <citation type="submission" date="2002-03" db="EMBL/GenBank/DDBJ databases">
        <authorList>
            <consortium name="The Anopheles Genome Sequencing Consortium"/>
        </authorList>
    </citation>
    <scope>NUCLEOTIDE SEQUENCE</scope>
    <source>
        <strain evidence="14">PEST</strain>
    </source>
</reference>
<keyword evidence="5 12" id="KW-0812">Transmembrane</keyword>
<reference evidence="14" key="4">
    <citation type="journal article" date="2007" name="Genome Biol.">
        <title>Update of the Anopheles gambiae PEST genome assembly.</title>
        <authorList>
            <person name="Sharakhova M.V."/>
            <person name="Hammond M.P."/>
            <person name="Lobo N.F."/>
            <person name="Krzywinski J."/>
            <person name="Unger M.F."/>
            <person name="Hillenmeyer M.E."/>
            <person name="Bruggner R.V."/>
            <person name="Birney E."/>
            <person name="Collins F.H."/>
        </authorList>
    </citation>
    <scope>NUCLEOTIDE SEQUENCE</scope>
    <source>
        <strain evidence="14">PEST</strain>
    </source>
</reference>
<dbReference type="Pfam" id="PF00858">
    <property type="entry name" value="ASC"/>
    <property type="match status" value="2"/>
</dbReference>
<reference evidence="14" key="1">
    <citation type="journal article" date="2002" name="Science">
        <title>The genome sequence of the malaria mosquito Anopheles gambiae.</title>
        <authorList>
            <person name="Holt R.A."/>
            <person name="Subramanian G.M."/>
            <person name="Halpern A."/>
            <person name="Sutton G.G."/>
            <person name="Charlab R."/>
            <person name="Nusskern D.R."/>
            <person name="Wincker P."/>
            <person name="Clark A.G."/>
            <person name="Ribeiro J.M."/>
            <person name="Wides R."/>
            <person name="Salzberg S.L."/>
            <person name="Loftus B."/>
            <person name="Yandell M."/>
            <person name="Majoros W.H."/>
            <person name="Rusch D.B."/>
            <person name="Lai Z."/>
            <person name="Kraft C.L."/>
            <person name="Abril J.F."/>
            <person name="Anthouard V."/>
            <person name="Arensburger P."/>
            <person name="Atkinson P.W."/>
            <person name="Baden H."/>
            <person name="de Berardinis V."/>
            <person name="Baldwin D."/>
            <person name="Benes V."/>
            <person name="Biedler J."/>
            <person name="Blass C."/>
            <person name="Bolanos R."/>
            <person name="Boscus D."/>
            <person name="Barnstead M."/>
            <person name="Cai S."/>
            <person name="Center A."/>
            <person name="Chaturverdi K."/>
            <person name="Christophides G.K."/>
            <person name="Chrystal M.A."/>
            <person name="Clamp M."/>
            <person name="Cravchik A."/>
            <person name="Curwen V."/>
            <person name="Dana A."/>
            <person name="Delcher A."/>
            <person name="Dew I."/>
            <person name="Evans C.A."/>
            <person name="Flanigan M."/>
            <person name="Grundschober-Freimoser A."/>
            <person name="Friedli L."/>
            <person name="Gu Z."/>
            <person name="Guan P."/>
            <person name="Guigo R."/>
            <person name="Hillenmeyer M.E."/>
            <person name="Hladun S.L."/>
            <person name="Hogan J.R."/>
            <person name="Hong Y.S."/>
            <person name="Hoover J."/>
            <person name="Jaillon O."/>
            <person name="Ke Z."/>
            <person name="Kodira C."/>
            <person name="Kokoza E."/>
            <person name="Koutsos A."/>
            <person name="Letunic I."/>
            <person name="Levitsky A."/>
            <person name="Liang Y."/>
            <person name="Lin J.J."/>
            <person name="Lobo N.F."/>
            <person name="Lopez J.R."/>
            <person name="Malek J.A."/>
            <person name="McIntosh T.C."/>
            <person name="Meister S."/>
            <person name="Miller J."/>
            <person name="Mobarry C."/>
            <person name="Mongin E."/>
            <person name="Murphy S.D."/>
            <person name="O'Brochta D.A."/>
            <person name="Pfannkoch C."/>
            <person name="Qi R."/>
            <person name="Regier M.A."/>
            <person name="Remington K."/>
            <person name="Shao H."/>
            <person name="Sharakhova M.V."/>
            <person name="Sitter C.D."/>
            <person name="Shetty J."/>
            <person name="Smith T.J."/>
            <person name="Strong R."/>
            <person name="Sun J."/>
            <person name="Thomasova D."/>
            <person name="Ton L.Q."/>
            <person name="Topalis P."/>
            <person name="Tu Z."/>
            <person name="Unger M.F."/>
            <person name="Walenz B."/>
            <person name="Wang A."/>
            <person name="Wang J."/>
            <person name="Wang M."/>
            <person name="Wang X."/>
            <person name="Woodford K.J."/>
            <person name="Wortman J.R."/>
            <person name="Wu M."/>
            <person name="Yao A."/>
            <person name="Zdobnov E.M."/>
            <person name="Zhang H."/>
            <person name="Zhao Q."/>
            <person name="Zhao S."/>
            <person name="Zhu S.C."/>
            <person name="Zhimulev I."/>
            <person name="Coluzzi M."/>
            <person name="della Torre A."/>
            <person name="Roth C.W."/>
            <person name="Louis C."/>
            <person name="Kalush F."/>
            <person name="Mural R.J."/>
            <person name="Myers E.W."/>
            <person name="Adams M.D."/>
            <person name="Smith H.O."/>
            <person name="Broder S."/>
            <person name="Gardner M.J."/>
            <person name="Fraser C.M."/>
            <person name="Birney E."/>
            <person name="Bork P."/>
            <person name="Brey P.T."/>
            <person name="Venter J.C."/>
            <person name="Weissenbach J."/>
            <person name="Kafatos F.C."/>
            <person name="Collins F.H."/>
            <person name="Hoffman S.L."/>
        </authorList>
    </citation>
    <scope>NUCLEOTIDE SEQUENCE [LARGE SCALE GENOMIC DNA]</scope>
    <source>
        <strain evidence="14">PEST</strain>
    </source>
</reference>
<comment type="similarity">
    <text evidence="2 12">Belongs to the amiloride-sensitive sodium channel (TC 1.A.6) family.</text>
</comment>
<feature type="non-terminal residue" evidence="14">
    <location>
        <position position="1"/>
    </location>
</feature>
<dbReference type="InterPro" id="IPR001873">
    <property type="entry name" value="ENaC"/>
</dbReference>
<evidence type="ECO:0000256" key="11">
    <source>
        <dbReference type="ARBA" id="ARBA00023303"/>
    </source>
</evidence>
<keyword evidence="3 12" id="KW-0813">Transport</keyword>
<evidence type="ECO:0000256" key="12">
    <source>
        <dbReference type="RuleBase" id="RU000679"/>
    </source>
</evidence>
<sequence>NRASKLVHCLKSTVPKPTVYPDLSKRNIRLSLSQTLTVALKPNIMMTSPELSKYSAQKRQCYFGHEHPLRFFRRYNQDNCELECLTNYTLARCGCQSVKEEVFREYCANSSIHGVRYFDRNERTVCERFWWLVVFLLSMLGCGVMIHKTYVKWNQVPIIVTFSEKTTPVWDIHFPAITICPETKVSAEKLNITAEMNALVAAVERGNGSSERESLDDLVGTLKDMSLRRDETVVMCQYGNTYDACEDRLTETVTEEGICYTFNMMSEREIFRKSSLHTEYNYMEGCSLQTDYTYTESWFPFSEHETLTPLYARGAGLHAGLTLFLRQIKEDVDYMCTGFSQGYKLMIHDPGEYPQVSMRNMRIPFGHEISIALKPQMMITSQSAADFSWEKRQCFFNHERHLRYFKIYNQENCELECLTNVTQAMCGCVRFSMPRSNDTKVCPLSMFHCMTDVKWIVYDIDDPDRPVNEKITAMVNKCNCLPACSSISYDVETTQTTLDVEKFLRVNHEYDRSDKFYITTIAIYFKESYFITSKRSELYGWVDFLANCGGLLGLFMGVSILSLLEICYFITIRPFSVRSRIASAEKRKSNEVLNVMLPVITKRE</sequence>
<proteinExistence type="inferred from homology"/>
<evidence type="ECO:0000256" key="5">
    <source>
        <dbReference type="ARBA" id="ARBA00022692"/>
    </source>
</evidence>
<evidence type="ECO:0000256" key="3">
    <source>
        <dbReference type="ARBA" id="ARBA00022448"/>
    </source>
</evidence>
<dbReference type="Gene3D" id="1.10.287.820">
    <property type="entry name" value="Acid-sensing ion channel domain"/>
    <property type="match status" value="2"/>
</dbReference>
<dbReference type="PaxDb" id="7165-AGAP010967-PA"/>
<dbReference type="PRINTS" id="PR01078">
    <property type="entry name" value="AMINACHANNEL"/>
</dbReference>
<evidence type="ECO:0000256" key="7">
    <source>
        <dbReference type="ARBA" id="ARBA00023053"/>
    </source>
</evidence>